<dbReference type="GO" id="GO:0016887">
    <property type="term" value="F:ATP hydrolysis activity"/>
    <property type="evidence" value="ECO:0007669"/>
    <property type="project" value="InterPro"/>
</dbReference>
<dbReference type="Proteomes" id="UP001215598">
    <property type="component" value="Unassembled WGS sequence"/>
</dbReference>
<evidence type="ECO:0000313" key="4">
    <source>
        <dbReference type="Proteomes" id="UP001215598"/>
    </source>
</evidence>
<sequence length="88" mass="10301">SEIAEDKDNFTKFYEAFGKNLKLSNHEDAQNRSKLTEFLHFFSTKSTEVQMSLKNHHHHHPHAEIQKLIYYLGESLASVRDSPFLEVL</sequence>
<organism evidence="3 4">
    <name type="scientific">Mycena metata</name>
    <dbReference type="NCBI Taxonomy" id="1033252"/>
    <lineage>
        <taxon>Eukaryota</taxon>
        <taxon>Fungi</taxon>
        <taxon>Dikarya</taxon>
        <taxon>Basidiomycota</taxon>
        <taxon>Agaricomycotina</taxon>
        <taxon>Agaricomycetes</taxon>
        <taxon>Agaricomycetidae</taxon>
        <taxon>Agaricales</taxon>
        <taxon>Marasmiineae</taxon>
        <taxon>Mycenaceae</taxon>
        <taxon>Mycena</taxon>
    </lineage>
</organism>
<name>A0AAD7HQK2_9AGAR</name>
<dbReference type="InterPro" id="IPR020568">
    <property type="entry name" value="Ribosomal_Su5_D2-typ_SF"/>
</dbReference>
<dbReference type="PANTHER" id="PTHR11528">
    <property type="entry name" value="HEAT SHOCK PROTEIN 90 FAMILY MEMBER"/>
    <property type="match status" value="1"/>
</dbReference>
<keyword evidence="2" id="KW-0143">Chaperone</keyword>
<feature type="non-terminal residue" evidence="3">
    <location>
        <position position="1"/>
    </location>
</feature>
<comment type="caution">
    <text evidence="3">The sequence shown here is derived from an EMBL/GenBank/DDBJ whole genome shotgun (WGS) entry which is preliminary data.</text>
</comment>
<dbReference type="Pfam" id="PF00183">
    <property type="entry name" value="HSP90"/>
    <property type="match status" value="1"/>
</dbReference>
<dbReference type="EMBL" id="JARKIB010000196">
    <property type="protein sequence ID" value="KAJ7725217.1"/>
    <property type="molecule type" value="Genomic_DNA"/>
</dbReference>
<dbReference type="GO" id="GO:0051082">
    <property type="term" value="F:unfolded protein binding"/>
    <property type="evidence" value="ECO:0007669"/>
    <property type="project" value="InterPro"/>
</dbReference>
<evidence type="ECO:0000313" key="3">
    <source>
        <dbReference type="EMBL" id="KAJ7725217.1"/>
    </source>
</evidence>
<proteinExistence type="inferred from homology"/>
<dbReference type="InterPro" id="IPR001404">
    <property type="entry name" value="Hsp90_fam"/>
</dbReference>
<protein>
    <submittedName>
        <fullName evidence="3">Heat shock protein Hsp90 family</fullName>
    </submittedName>
</protein>
<comment type="similarity">
    <text evidence="1">Belongs to the heat shock protein 90 family.</text>
</comment>
<reference evidence="3" key="1">
    <citation type="submission" date="2023-03" db="EMBL/GenBank/DDBJ databases">
        <title>Massive genome expansion in bonnet fungi (Mycena s.s.) driven by repeated elements and novel gene families across ecological guilds.</title>
        <authorList>
            <consortium name="Lawrence Berkeley National Laboratory"/>
            <person name="Harder C.B."/>
            <person name="Miyauchi S."/>
            <person name="Viragh M."/>
            <person name="Kuo A."/>
            <person name="Thoen E."/>
            <person name="Andreopoulos B."/>
            <person name="Lu D."/>
            <person name="Skrede I."/>
            <person name="Drula E."/>
            <person name="Henrissat B."/>
            <person name="Morin E."/>
            <person name="Kohler A."/>
            <person name="Barry K."/>
            <person name="LaButti K."/>
            <person name="Morin E."/>
            <person name="Salamov A."/>
            <person name="Lipzen A."/>
            <person name="Mereny Z."/>
            <person name="Hegedus B."/>
            <person name="Baldrian P."/>
            <person name="Stursova M."/>
            <person name="Weitz H."/>
            <person name="Taylor A."/>
            <person name="Grigoriev I.V."/>
            <person name="Nagy L.G."/>
            <person name="Martin F."/>
            <person name="Kauserud H."/>
        </authorList>
    </citation>
    <scope>NUCLEOTIDE SEQUENCE</scope>
    <source>
        <strain evidence="3">CBHHK182m</strain>
    </source>
</reference>
<accession>A0AAD7HQK2</accession>
<feature type="non-terminal residue" evidence="3">
    <location>
        <position position="88"/>
    </location>
</feature>
<evidence type="ECO:0000256" key="1">
    <source>
        <dbReference type="ARBA" id="ARBA00008239"/>
    </source>
</evidence>
<dbReference type="GO" id="GO:0005524">
    <property type="term" value="F:ATP binding"/>
    <property type="evidence" value="ECO:0007669"/>
    <property type="project" value="InterPro"/>
</dbReference>
<gene>
    <name evidence="3" type="ORF">B0H16DRAFT_1225140</name>
</gene>
<dbReference type="Gene3D" id="3.40.50.11260">
    <property type="match status" value="1"/>
</dbReference>
<evidence type="ECO:0000256" key="2">
    <source>
        <dbReference type="ARBA" id="ARBA00023186"/>
    </source>
</evidence>
<keyword evidence="4" id="KW-1185">Reference proteome</keyword>
<dbReference type="SUPFAM" id="SSF54211">
    <property type="entry name" value="Ribosomal protein S5 domain 2-like"/>
    <property type="match status" value="1"/>
</dbReference>
<dbReference type="Gene3D" id="3.30.230.80">
    <property type="match status" value="1"/>
</dbReference>
<dbReference type="AlphaFoldDB" id="A0AAD7HQK2"/>
<dbReference type="GO" id="GO:0140662">
    <property type="term" value="F:ATP-dependent protein folding chaperone"/>
    <property type="evidence" value="ECO:0007669"/>
    <property type="project" value="InterPro"/>
</dbReference>
<keyword evidence="3" id="KW-0346">Stress response</keyword>